<name>A0A401UE13_9BACT</name>
<dbReference type="OrthoDB" id="9832141at2"/>
<keyword evidence="2" id="KW-1185">Reference proteome</keyword>
<dbReference type="EMBL" id="BHXQ01000006">
    <property type="protein sequence ID" value="GCC53104.1"/>
    <property type="molecule type" value="Genomic_DNA"/>
</dbReference>
<comment type="caution">
    <text evidence="1">The sequence shown here is derived from an EMBL/GenBank/DDBJ whole genome shotgun (WGS) entry which is preliminary data.</text>
</comment>
<gene>
    <name evidence="1" type="ORF">SanaruYs_33460</name>
</gene>
<evidence type="ECO:0000313" key="1">
    <source>
        <dbReference type="EMBL" id="GCC53104.1"/>
    </source>
</evidence>
<protein>
    <submittedName>
        <fullName evidence="1">Uncharacterized protein</fullName>
    </submittedName>
</protein>
<accession>A0A401UE13</accession>
<reference evidence="1 2" key="1">
    <citation type="submission" date="2018-11" db="EMBL/GenBank/DDBJ databases">
        <title>Chryseotalea sanarue gen. nov., sp., nov., a member of the family Cytophagaceae, isolated from a brackish lake in Hamamatsu Japan.</title>
        <authorList>
            <person name="Maejima Y."/>
            <person name="Iino T."/>
            <person name="Muraguchi Y."/>
            <person name="Fukuda K."/>
            <person name="Ohkuma M."/>
            <person name="Moriuchi R."/>
            <person name="Dohra H."/>
            <person name="Kimbara K."/>
            <person name="Shintani M."/>
        </authorList>
    </citation>
    <scope>NUCLEOTIDE SEQUENCE [LARGE SCALE GENOMIC DNA]</scope>
    <source>
        <strain evidence="1 2">Ys</strain>
    </source>
</reference>
<dbReference type="RefSeq" id="WP_127123748.1">
    <property type="nucleotide sequence ID" value="NZ_BHXQ01000006.1"/>
</dbReference>
<evidence type="ECO:0000313" key="2">
    <source>
        <dbReference type="Proteomes" id="UP000288227"/>
    </source>
</evidence>
<dbReference type="AlphaFoldDB" id="A0A401UE13"/>
<dbReference type="Proteomes" id="UP000288227">
    <property type="component" value="Unassembled WGS sequence"/>
</dbReference>
<organism evidence="1 2">
    <name type="scientific">Chryseotalea sanaruensis</name>
    <dbReference type="NCBI Taxonomy" id="2482724"/>
    <lineage>
        <taxon>Bacteria</taxon>
        <taxon>Pseudomonadati</taxon>
        <taxon>Bacteroidota</taxon>
        <taxon>Cytophagia</taxon>
        <taxon>Cytophagales</taxon>
        <taxon>Chryseotaleaceae</taxon>
        <taxon>Chryseotalea</taxon>
    </lineage>
</organism>
<proteinExistence type="predicted"/>
<sequence>MTLFRNTHFLRSLATLAGLVFLNLSFFLTELNILDFKETNKELYETLVLTFNTICEEEKDPLSGESSETESLNKELDLLLTYFENVQAGYVLVIIKNNPSCLHHPCDGTSASIHQPPELNA</sequence>